<evidence type="ECO:0000259" key="21">
    <source>
        <dbReference type="PROSITE" id="PS51384"/>
    </source>
</evidence>
<dbReference type="InterPro" id="IPR036396">
    <property type="entry name" value="Cyt_P450_sf"/>
</dbReference>
<dbReference type="Pfam" id="PF00175">
    <property type="entry name" value="NAD_binding_1"/>
    <property type="match status" value="1"/>
</dbReference>
<evidence type="ECO:0000256" key="18">
    <source>
        <dbReference type="PIRSR" id="PIRSR602401-1"/>
    </source>
</evidence>
<comment type="cofactor">
    <cofactor evidence="1">
        <name>FMN</name>
        <dbReference type="ChEBI" id="CHEBI:58210"/>
    </cofactor>
</comment>
<keyword evidence="8" id="KW-0288">FMN</keyword>
<comment type="cofactor">
    <cofactor evidence="3">
        <name>FAD</name>
        <dbReference type="ChEBI" id="CHEBI:57692"/>
    </cofactor>
</comment>
<dbReference type="InterPro" id="IPR017972">
    <property type="entry name" value="Cyt_P450_CS"/>
</dbReference>
<dbReference type="Pfam" id="PF04082">
    <property type="entry name" value="Fungal_trans"/>
    <property type="match status" value="1"/>
</dbReference>
<dbReference type="SUPFAM" id="SSF63380">
    <property type="entry name" value="Riboflavin synthase domain-like"/>
    <property type="match status" value="1"/>
</dbReference>
<dbReference type="SUPFAM" id="SSF48264">
    <property type="entry name" value="Cytochrome P450"/>
    <property type="match status" value="1"/>
</dbReference>
<dbReference type="FunFam" id="3.40.50.80:FF:000031">
    <property type="entry name" value="Bifunctional cytochrome P450/NADPH--P450 reductase"/>
    <property type="match status" value="1"/>
</dbReference>
<dbReference type="Pfam" id="PF00667">
    <property type="entry name" value="FAD_binding_1"/>
    <property type="match status" value="1"/>
</dbReference>
<dbReference type="InterPro" id="IPR001128">
    <property type="entry name" value="Cyt_P450"/>
</dbReference>
<accession>A0A9P7KLZ8</accession>
<evidence type="ECO:0000256" key="13">
    <source>
        <dbReference type="ARBA" id="ARBA00023002"/>
    </source>
</evidence>
<keyword evidence="9 18" id="KW-0479">Metal-binding</keyword>
<evidence type="ECO:0000256" key="6">
    <source>
        <dbReference type="ARBA" id="ARBA00022617"/>
    </source>
</evidence>
<dbReference type="PROSITE" id="PS51384">
    <property type="entry name" value="FAD_FR"/>
    <property type="match status" value="1"/>
</dbReference>
<keyword evidence="10" id="KW-0274">FAD</keyword>
<sequence>MPHLQQLQNPSSAAPSQETISVDNNILSYEAAGSLDSQLGESRQPESLNATGSSPIANATSAWAETLEEHESDGNRVPFYPGDKRGPAFVIDICKPGRLNNSNHAFVSLPSLESLLPEEIEYLRFKGCFSLPQHSLREALVKAYFHYVHPFEPILDPEEFFNKYSKGHLSLLLLWNVFMCAASFVEDSLFAESRYDSQLAFKLTAFQRAKTLYDVDYEKNKLTLIQSVFLMGHFYANAEDRLGPWHWNGIATSLSHTIGLHMLTSPARDGIQPLWRRVWWCIYYREVWLSMGQGRPMRISLDHCSTPMPGFYDTSPDCSPEYQHYLPEQLGTLLGMWLRLIGVTRVMGGVLSTNYAIKNSRPSRAAIERDESEIRANWFPDGHNDQSPVLASHLYQFRLHTQAAVITLYRLFLSETPHGVPAEEQDSWKTFAKNKVRAAASHATQALNSMMAEDLMKFAQTVTVLIIGPPIQVHLLEMMSSKPSSRQLAKHNLAVCLLALQEMRKSYISADAAYNLFDRARIMVEKTLREAEVVSREPTVVPETQGIRTTQWLDGSEGYDFASTGILSTLWTPFAEFMPENVPEMTPRLGSDEGDVLMRFDIMAVTAEIPTPSGLPLLGNINSIDPDFPLGSMVSLAEQYGEIYRLRFPGRTIVVVSTQALVNETCNEKRFKKSVNSALTQIREGVHDGLFTAKLGEENWGIAHRVLMPAFGPLSIQHMFDEMHDIASQLALKWARYGPDSPIMVTDDFTRLTLDTLALCSMGYRFNSYYSPVLHPFIEAMGDFLTEAGEKPRRLPLPGVIYRERDRKYQHDIEIMRNTARGVLDARKADGTTRKDLLTAMLEGVDTKTGKKMTDESIMDNLITFLIAGHETTSGLLSFAFYQLLTHPNAYQVAQKEVDQVVGKGPVQVEHLSKLPYLNSVLRETLRINATIPLFTVEAFEDTLLGNKYPVKAGETIVNLLAKSQLDPTVFGADANEFKPERMFDDSFARLNSEFPNSWKPFGNGMRACIGRPFAWQESLLVMVMLLQNFNFVLDPTYHLGYKQTLTIKPKDMYMRAILRDNLTPTTLERRLAGLSSTATSKENGPNGKSTEAEGGIPITVLYGSNSGTCESLAQRVATDAAEHGFHVTKIDCLDTAKENLPEDQPVVIVTASYEGQPPDNAGHFVAWIEKAEQESMPLKDVSYAVFGCGHKDWVQTFHRIPRLVDGNLEKLGATRIVDMGVTDASQNMIFSDFETWEDDILWPALEARYKPERSNTATARGLSVRSCNIRTLTLRQDVKEATVVSTKTLTRIDDAKAKKHIEIQLPEGIDYTAGDYLAVLPINPQEVVRRALRRFKLPMDTHLEISSSTPTALPTDTSISALDVFGSYVELSQPATKRNLLLIAEAASDVETKAALTSLSEEDYIEAISDKRVSVLEILERYPSIELPIKDFLQMLPSIRIRQYSISSSPLWERSRASITFSVLKGPAMSGQGTYQGVATSYLDSLVEGDTIQVAIRSSPAAFSLPSNPESTPIICVAAGSGLSPFRGFIQQRAMIYKSGRTLAPALLFFGCHAPDQDDLYRHEFDNWQKLGAVDVRRAYSRYGQDCKYVQDRIWQDKEDFIELWEKGATVYVCGSRAMAESVREVIIKVKTEMDKKLGGEVTFDEASKWFDEQRNVRYVTDVFD</sequence>
<feature type="binding site" description="axial binding residue" evidence="18">
    <location>
        <position position="1009"/>
    </location>
    <ligand>
        <name>heme</name>
        <dbReference type="ChEBI" id="CHEBI:30413"/>
    </ligand>
    <ligandPart>
        <name>Fe</name>
        <dbReference type="ChEBI" id="CHEBI:18248"/>
    </ligandPart>
</feature>
<evidence type="ECO:0000313" key="22">
    <source>
        <dbReference type="EMBL" id="KAG5657986.1"/>
    </source>
</evidence>
<dbReference type="GO" id="GO:0004497">
    <property type="term" value="F:monooxygenase activity"/>
    <property type="evidence" value="ECO:0007669"/>
    <property type="project" value="UniProtKB-KW"/>
</dbReference>
<dbReference type="Pfam" id="PF00258">
    <property type="entry name" value="Flavodoxin_1"/>
    <property type="match status" value="1"/>
</dbReference>
<comment type="similarity">
    <text evidence="4">In the N-terminal section; belongs to the cytochrome P450 family.</text>
</comment>
<dbReference type="SMART" id="SM00906">
    <property type="entry name" value="Fungal_trans"/>
    <property type="match status" value="1"/>
</dbReference>
<evidence type="ECO:0000256" key="16">
    <source>
        <dbReference type="ARBA" id="ARBA00023242"/>
    </source>
</evidence>
<dbReference type="GO" id="GO:0003677">
    <property type="term" value="F:DNA binding"/>
    <property type="evidence" value="ECO:0007669"/>
    <property type="project" value="InterPro"/>
</dbReference>
<dbReference type="GO" id="GO:0003958">
    <property type="term" value="F:NADPH-hemoprotein reductase activity"/>
    <property type="evidence" value="ECO:0007669"/>
    <property type="project" value="TreeGrafter"/>
</dbReference>
<dbReference type="InterPro" id="IPR023173">
    <property type="entry name" value="NADPH_Cyt_P450_Rdtase_alpha"/>
</dbReference>
<dbReference type="Proteomes" id="UP000782241">
    <property type="component" value="Unassembled WGS sequence"/>
</dbReference>
<evidence type="ECO:0000313" key="23">
    <source>
        <dbReference type="Proteomes" id="UP000782241"/>
    </source>
</evidence>
<dbReference type="GO" id="GO:0010181">
    <property type="term" value="F:FMN binding"/>
    <property type="evidence" value="ECO:0007669"/>
    <property type="project" value="InterPro"/>
</dbReference>
<dbReference type="PANTHER" id="PTHR19384:SF127">
    <property type="entry name" value="BIFUNCTIONAL CYTOCHROME P450_NADPH--P450 REDUCTASE"/>
    <property type="match status" value="1"/>
</dbReference>
<dbReference type="InterPro" id="IPR029039">
    <property type="entry name" value="Flavoprotein-like_sf"/>
</dbReference>
<evidence type="ECO:0000256" key="7">
    <source>
        <dbReference type="ARBA" id="ARBA00022630"/>
    </source>
</evidence>
<dbReference type="GO" id="GO:0008270">
    <property type="term" value="F:zinc ion binding"/>
    <property type="evidence" value="ECO:0007669"/>
    <property type="project" value="InterPro"/>
</dbReference>
<dbReference type="EMBL" id="JAGPUO010000015">
    <property type="protein sequence ID" value="KAG5657986.1"/>
    <property type="molecule type" value="Genomic_DNA"/>
</dbReference>
<comment type="cofactor">
    <cofactor evidence="2 18">
        <name>heme</name>
        <dbReference type="ChEBI" id="CHEBI:30413"/>
    </cofactor>
</comment>
<dbReference type="InterPro" id="IPR007219">
    <property type="entry name" value="XnlR_reg_dom"/>
</dbReference>
<dbReference type="PROSITE" id="PS50902">
    <property type="entry name" value="FLAVODOXIN_LIKE"/>
    <property type="match status" value="1"/>
</dbReference>
<dbReference type="SUPFAM" id="SSF52218">
    <property type="entry name" value="Flavoproteins"/>
    <property type="match status" value="1"/>
</dbReference>
<feature type="domain" description="Flavodoxin-like" evidence="20">
    <location>
        <begin position="1099"/>
        <end position="1242"/>
    </location>
</feature>
<dbReference type="CDD" id="cd11068">
    <property type="entry name" value="CYP120A1"/>
    <property type="match status" value="1"/>
</dbReference>
<feature type="compositionally biased region" description="Polar residues" evidence="19">
    <location>
        <begin position="1075"/>
        <end position="1090"/>
    </location>
</feature>
<dbReference type="InterPro" id="IPR001433">
    <property type="entry name" value="OxRdtase_FAD/NAD-bd"/>
</dbReference>
<dbReference type="GO" id="GO:0006351">
    <property type="term" value="P:DNA-templated transcription"/>
    <property type="evidence" value="ECO:0007669"/>
    <property type="project" value="InterPro"/>
</dbReference>
<evidence type="ECO:0000256" key="1">
    <source>
        <dbReference type="ARBA" id="ARBA00001917"/>
    </source>
</evidence>
<evidence type="ECO:0000256" key="2">
    <source>
        <dbReference type="ARBA" id="ARBA00001971"/>
    </source>
</evidence>
<keyword evidence="23" id="KW-1185">Reference proteome</keyword>
<dbReference type="CDD" id="cd12148">
    <property type="entry name" value="fungal_TF_MHR"/>
    <property type="match status" value="1"/>
</dbReference>
<evidence type="ECO:0000256" key="5">
    <source>
        <dbReference type="ARBA" id="ARBA00022448"/>
    </source>
</evidence>
<evidence type="ECO:0000256" key="19">
    <source>
        <dbReference type="SAM" id="MobiDB-lite"/>
    </source>
</evidence>
<dbReference type="InterPro" id="IPR017927">
    <property type="entry name" value="FAD-bd_FR_type"/>
</dbReference>
<dbReference type="CDD" id="cd06206">
    <property type="entry name" value="bifunctional_CYPOR"/>
    <property type="match status" value="1"/>
</dbReference>
<protein>
    <recommendedName>
        <fullName evidence="17">Bifunctional cytochrome P450/NADPH--P450 reductase</fullName>
    </recommendedName>
</protein>
<organism evidence="22 23">
    <name type="scientific">Fusarium avenaceum</name>
    <dbReference type="NCBI Taxonomy" id="40199"/>
    <lineage>
        <taxon>Eukaryota</taxon>
        <taxon>Fungi</taxon>
        <taxon>Dikarya</taxon>
        <taxon>Ascomycota</taxon>
        <taxon>Pezizomycotina</taxon>
        <taxon>Sordariomycetes</taxon>
        <taxon>Hypocreomycetidae</taxon>
        <taxon>Hypocreales</taxon>
        <taxon>Nectriaceae</taxon>
        <taxon>Fusarium</taxon>
        <taxon>Fusarium tricinctum species complex</taxon>
    </lineage>
</organism>
<feature type="region of interest" description="Disordered" evidence="19">
    <location>
        <begin position="1074"/>
        <end position="1093"/>
    </location>
</feature>
<dbReference type="PRINTS" id="PR00385">
    <property type="entry name" value="P450"/>
</dbReference>
<keyword evidence="15" id="KW-0503">Monooxygenase</keyword>
<feature type="domain" description="FAD-binding FR-type" evidence="21">
    <location>
        <begin position="1277"/>
        <end position="1507"/>
    </location>
</feature>
<dbReference type="PANTHER" id="PTHR19384">
    <property type="entry name" value="NITRIC OXIDE SYNTHASE-RELATED"/>
    <property type="match status" value="1"/>
</dbReference>
<dbReference type="InterPro" id="IPR017938">
    <property type="entry name" value="Riboflavin_synthase-like_b-brl"/>
</dbReference>
<dbReference type="InterPro" id="IPR008254">
    <property type="entry name" value="Flavodoxin/NO_synth"/>
</dbReference>
<proteinExistence type="inferred from homology"/>
<dbReference type="GO" id="GO:0016705">
    <property type="term" value="F:oxidoreductase activity, acting on paired donors, with incorporation or reduction of molecular oxygen"/>
    <property type="evidence" value="ECO:0007669"/>
    <property type="project" value="InterPro"/>
</dbReference>
<evidence type="ECO:0000256" key="14">
    <source>
        <dbReference type="ARBA" id="ARBA00023004"/>
    </source>
</evidence>
<evidence type="ECO:0000256" key="4">
    <source>
        <dbReference type="ARBA" id="ARBA00010018"/>
    </source>
</evidence>
<dbReference type="InterPro" id="IPR002401">
    <property type="entry name" value="Cyt_P450_E_grp-I"/>
</dbReference>
<dbReference type="Gene3D" id="3.40.50.80">
    <property type="entry name" value="Nucleotide-binding domain of ferredoxin-NADP reductase (FNR) module"/>
    <property type="match status" value="1"/>
</dbReference>
<comment type="caution">
    <text evidence="22">The sequence shown here is derived from an EMBL/GenBank/DDBJ whole genome shotgun (WGS) entry which is preliminary data.</text>
</comment>
<evidence type="ECO:0000256" key="9">
    <source>
        <dbReference type="ARBA" id="ARBA00022723"/>
    </source>
</evidence>
<name>A0A9P7KLZ8_9HYPO</name>
<dbReference type="SUPFAM" id="SSF52343">
    <property type="entry name" value="Ferredoxin reductase-like, C-terminal NADP-linked domain"/>
    <property type="match status" value="1"/>
</dbReference>
<dbReference type="GO" id="GO:0005506">
    <property type="term" value="F:iron ion binding"/>
    <property type="evidence" value="ECO:0007669"/>
    <property type="project" value="InterPro"/>
</dbReference>
<evidence type="ECO:0000256" key="17">
    <source>
        <dbReference type="ARBA" id="ARBA00069740"/>
    </source>
</evidence>
<dbReference type="FunFam" id="1.10.630.10:FF:000040">
    <property type="entry name" value="Bifunctional cytochrome P450/NADPH--P450 reductase"/>
    <property type="match status" value="1"/>
</dbReference>
<dbReference type="Gene3D" id="1.20.990.10">
    <property type="entry name" value="NADPH-cytochrome p450 Reductase, Chain A, domain 3"/>
    <property type="match status" value="1"/>
</dbReference>
<dbReference type="InterPro" id="IPR039261">
    <property type="entry name" value="FNR_nucleotide-bd"/>
</dbReference>
<keyword evidence="16" id="KW-0539">Nucleus</keyword>
<keyword evidence="12" id="KW-0249">Electron transport</keyword>
<evidence type="ECO:0000256" key="15">
    <source>
        <dbReference type="ARBA" id="ARBA00023033"/>
    </source>
</evidence>
<dbReference type="GO" id="GO:0020037">
    <property type="term" value="F:heme binding"/>
    <property type="evidence" value="ECO:0007669"/>
    <property type="project" value="InterPro"/>
</dbReference>
<dbReference type="GO" id="GO:0005829">
    <property type="term" value="C:cytosol"/>
    <property type="evidence" value="ECO:0007669"/>
    <property type="project" value="TreeGrafter"/>
</dbReference>
<evidence type="ECO:0000256" key="8">
    <source>
        <dbReference type="ARBA" id="ARBA00022643"/>
    </source>
</evidence>
<evidence type="ECO:0000259" key="20">
    <source>
        <dbReference type="PROSITE" id="PS50902"/>
    </source>
</evidence>
<dbReference type="Gene3D" id="1.10.630.10">
    <property type="entry name" value="Cytochrome P450"/>
    <property type="match status" value="1"/>
</dbReference>
<evidence type="ECO:0000256" key="11">
    <source>
        <dbReference type="ARBA" id="ARBA00022857"/>
    </source>
</evidence>
<dbReference type="GO" id="GO:0050660">
    <property type="term" value="F:flavin adenine dinucleotide binding"/>
    <property type="evidence" value="ECO:0007669"/>
    <property type="project" value="TreeGrafter"/>
</dbReference>
<keyword evidence="6 18" id="KW-0349">Heme</keyword>
<dbReference type="Gene3D" id="3.40.50.360">
    <property type="match status" value="1"/>
</dbReference>
<keyword evidence="11" id="KW-0521">NADP</keyword>
<keyword evidence="14 18" id="KW-0408">Iron</keyword>
<gene>
    <name evidence="22" type="ORF">KAF25_006937</name>
</gene>
<dbReference type="PROSITE" id="PS00086">
    <property type="entry name" value="CYTOCHROME_P450"/>
    <property type="match status" value="1"/>
</dbReference>
<evidence type="ECO:0000256" key="12">
    <source>
        <dbReference type="ARBA" id="ARBA00022982"/>
    </source>
</evidence>
<reference evidence="22" key="1">
    <citation type="submission" date="2021-04" db="EMBL/GenBank/DDBJ databases">
        <title>Draft genome of Fusarium avenaceum strain F156N33, isolated from an atmospheric sample in Virginia.</title>
        <authorList>
            <person name="Yang S."/>
            <person name="Vinatzer B.A."/>
            <person name="Coleman J."/>
        </authorList>
    </citation>
    <scope>NUCLEOTIDE SEQUENCE</scope>
    <source>
        <strain evidence="22">F156N33</strain>
    </source>
</reference>
<evidence type="ECO:0000256" key="10">
    <source>
        <dbReference type="ARBA" id="ARBA00022827"/>
    </source>
</evidence>
<dbReference type="InterPro" id="IPR003097">
    <property type="entry name" value="CysJ-like_FAD-binding"/>
</dbReference>
<keyword evidence="13" id="KW-0560">Oxidoreductase</keyword>
<dbReference type="PRINTS" id="PR00463">
    <property type="entry name" value="EP450I"/>
</dbReference>
<dbReference type="Gene3D" id="2.40.30.10">
    <property type="entry name" value="Translation factors"/>
    <property type="match status" value="1"/>
</dbReference>
<dbReference type="Pfam" id="PF00067">
    <property type="entry name" value="p450"/>
    <property type="match status" value="1"/>
</dbReference>
<keyword evidence="5" id="KW-0813">Transport</keyword>
<evidence type="ECO:0000256" key="3">
    <source>
        <dbReference type="ARBA" id="ARBA00001974"/>
    </source>
</evidence>
<keyword evidence="7" id="KW-0285">Flavoprotein</keyword>